<dbReference type="WBParaSite" id="jg26172.2">
    <property type="protein sequence ID" value="jg26172.2"/>
    <property type="gene ID" value="jg26172"/>
</dbReference>
<accession>A0A915E645</accession>
<feature type="transmembrane region" description="Helical" evidence="1">
    <location>
        <begin position="105"/>
        <end position="125"/>
    </location>
</feature>
<feature type="transmembrane region" description="Helical" evidence="1">
    <location>
        <begin position="70"/>
        <end position="90"/>
    </location>
</feature>
<name>A0A915E645_9BILA</name>
<protein>
    <submittedName>
        <fullName evidence="3">Transmembrane protein</fullName>
    </submittedName>
</protein>
<evidence type="ECO:0000313" key="3">
    <source>
        <dbReference type="WBParaSite" id="jg26172.2"/>
    </source>
</evidence>
<keyword evidence="1" id="KW-0472">Membrane</keyword>
<keyword evidence="1" id="KW-0812">Transmembrane</keyword>
<keyword evidence="2" id="KW-1185">Reference proteome</keyword>
<evidence type="ECO:0000313" key="2">
    <source>
        <dbReference type="Proteomes" id="UP000887574"/>
    </source>
</evidence>
<proteinExistence type="predicted"/>
<dbReference type="Proteomes" id="UP000887574">
    <property type="component" value="Unplaced"/>
</dbReference>
<evidence type="ECO:0000256" key="1">
    <source>
        <dbReference type="SAM" id="Phobius"/>
    </source>
</evidence>
<organism evidence="2 3">
    <name type="scientific">Ditylenchus dipsaci</name>
    <dbReference type="NCBI Taxonomy" id="166011"/>
    <lineage>
        <taxon>Eukaryota</taxon>
        <taxon>Metazoa</taxon>
        <taxon>Ecdysozoa</taxon>
        <taxon>Nematoda</taxon>
        <taxon>Chromadorea</taxon>
        <taxon>Rhabditida</taxon>
        <taxon>Tylenchina</taxon>
        <taxon>Tylenchomorpha</taxon>
        <taxon>Sphaerularioidea</taxon>
        <taxon>Anguinidae</taxon>
        <taxon>Anguininae</taxon>
        <taxon>Ditylenchus</taxon>
    </lineage>
</organism>
<sequence length="130" mass="14523">MRRSCDRRLNSVLSLSWSKGCSRYQNTSTPKSRTSQCYRCKFKKTSKMEKEEMKVVIKQAVKEAMDESNLLLLPCIFSILIGVILGSYFFKNGFINGLRCNKAQAGLLLASALAGVVLAAAYSAFVNRRP</sequence>
<keyword evidence="1" id="KW-1133">Transmembrane helix</keyword>
<reference evidence="3" key="1">
    <citation type="submission" date="2022-11" db="UniProtKB">
        <authorList>
            <consortium name="WormBaseParasite"/>
        </authorList>
    </citation>
    <scope>IDENTIFICATION</scope>
</reference>
<dbReference type="AlphaFoldDB" id="A0A915E645"/>